<dbReference type="EMBL" id="JFDO01000016">
    <property type="protein sequence ID" value="KEZ19125.1"/>
    <property type="molecule type" value="Genomic_DNA"/>
</dbReference>
<keyword evidence="6 13" id="KW-0808">Transferase</keyword>
<evidence type="ECO:0000313" key="14">
    <source>
        <dbReference type="Proteomes" id="UP000028533"/>
    </source>
</evidence>
<dbReference type="SUPFAM" id="SSF55804">
    <property type="entry name" value="Phoshotransferase/anion transport protein"/>
    <property type="match status" value="1"/>
</dbReference>
<dbReference type="PROSITE" id="PS00372">
    <property type="entry name" value="PTS_EIIA_TYPE_2_HIS"/>
    <property type="match status" value="1"/>
</dbReference>
<dbReference type="PANTHER" id="PTHR30181:SF2">
    <property type="entry name" value="PTS SYSTEM MANNITOL-SPECIFIC EIICBA COMPONENT"/>
    <property type="match status" value="1"/>
</dbReference>
<evidence type="ECO:0000256" key="10">
    <source>
        <dbReference type="ARBA" id="ARBA00030956"/>
    </source>
</evidence>
<keyword evidence="7" id="KW-0598">Phosphotransferase system</keyword>
<dbReference type="InterPro" id="IPR002178">
    <property type="entry name" value="PTS_EIIA_type-2_dom"/>
</dbReference>
<comment type="caution">
    <text evidence="13">The sequence shown here is derived from an EMBL/GenBank/DDBJ whole genome shotgun (WGS) entry which is preliminary data.</text>
</comment>
<feature type="domain" description="PTS EIIA type-2" evidence="12">
    <location>
        <begin position="1"/>
        <end position="141"/>
    </location>
</feature>
<dbReference type="Gene3D" id="3.40.930.10">
    <property type="entry name" value="Mannitol-specific EII, Chain A"/>
    <property type="match status" value="1"/>
</dbReference>
<dbReference type="InterPro" id="IPR016152">
    <property type="entry name" value="PTrfase/Anion_transptr"/>
</dbReference>
<keyword evidence="4" id="KW-0597">Phosphoprotein</keyword>
<keyword evidence="3" id="KW-0813">Transport</keyword>
<name>A0A084EMD3_MYCCA</name>
<accession>A0A084EMD3</accession>
<dbReference type="GO" id="GO:0005886">
    <property type="term" value="C:plasma membrane"/>
    <property type="evidence" value="ECO:0007669"/>
    <property type="project" value="TreeGrafter"/>
</dbReference>
<keyword evidence="5" id="KW-0762">Sugar transport</keyword>
<reference evidence="13 14" key="1">
    <citation type="submission" date="2014-02" db="EMBL/GenBank/DDBJ databases">
        <title>Genome sequence of Mycoplasma capricolum subsp. capricolum strain 14232.</title>
        <authorList>
            <person name="Sirand-Pugnet P."/>
            <person name="Breton M."/>
            <person name="Dordet-Frisoni E."/>
            <person name="Baranowski E."/>
            <person name="Barre A."/>
            <person name="Couture C."/>
            <person name="Dupuy V."/>
            <person name="Gaurivaud P."/>
            <person name="Jacob D."/>
            <person name="Lemaitre C."/>
            <person name="Manso-Silvan L."/>
            <person name="Nikolski M."/>
            <person name="Nouvel L.-X."/>
            <person name="Poumarat F."/>
            <person name="Tardy F."/>
            <person name="Thebault P."/>
            <person name="Theil S."/>
            <person name="Citti C."/>
            <person name="Thiaucourt F."/>
            <person name="Blanchard A."/>
        </authorList>
    </citation>
    <scope>NUCLEOTIDE SEQUENCE [LARGE SCALE GENOMIC DNA]</scope>
    <source>
        <strain evidence="13 14">14232</strain>
    </source>
</reference>
<dbReference type="RefSeq" id="WP_036431821.1">
    <property type="nucleotide sequence ID" value="NZ_JFDO01000016.1"/>
</dbReference>
<evidence type="ECO:0000256" key="2">
    <source>
        <dbReference type="ARBA" id="ARBA00014783"/>
    </source>
</evidence>
<evidence type="ECO:0000256" key="1">
    <source>
        <dbReference type="ARBA" id="ARBA00002434"/>
    </source>
</evidence>
<dbReference type="Proteomes" id="UP000028533">
    <property type="component" value="Unassembled WGS sequence"/>
</dbReference>
<dbReference type="AlphaFoldDB" id="A0A084EMD3"/>
<evidence type="ECO:0000256" key="3">
    <source>
        <dbReference type="ARBA" id="ARBA00022448"/>
    </source>
</evidence>
<dbReference type="PANTHER" id="PTHR30181">
    <property type="entry name" value="MANNITOL PERMEASE IIC COMPONENT"/>
    <property type="match status" value="1"/>
</dbReference>
<sequence length="146" mass="16963">MIKNKDCIFIVDNFKNKNEAIEFVGLKMVELNYIENKYIDFIKQRDQLASVAIGNYLAIPHGTIQGQEFIKNQGIIIVKLNKTMSWDNEKVNWIIGLSLIGDKQIEMLQTIAILFEDIKKVEKMTNELTSVDQIYEFFKNLKIGEE</sequence>
<dbReference type="InterPro" id="IPR050893">
    <property type="entry name" value="Sugar_PTS"/>
</dbReference>
<protein>
    <recommendedName>
        <fullName evidence="2">Mannitol-specific phosphotransferase enzyme IIA component</fullName>
    </recommendedName>
    <alternativeName>
        <fullName evidence="10">EIIA</fullName>
    </alternativeName>
    <alternativeName>
        <fullName evidence="11">EIII</fullName>
    </alternativeName>
    <alternativeName>
        <fullName evidence="9">PTS system mannitol-specific EIIA component</fullName>
    </alternativeName>
</protein>
<evidence type="ECO:0000256" key="5">
    <source>
        <dbReference type="ARBA" id="ARBA00022597"/>
    </source>
</evidence>
<evidence type="ECO:0000256" key="8">
    <source>
        <dbReference type="ARBA" id="ARBA00022777"/>
    </source>
</evidence>
<evidence type="ECO:0000259" key="12">
    <source>
        <dbReference type="PROSITE" id="PS51094"/>
    </source>
</evidence>
<keyword evidence="8" id="KW-0418">Kinase</keyword>
<evidence type="ECO:0000313" key="13">
    <source>
        <dbReference type="EMBL" id="KEZ19125.1"/>
    </source>
</evidence>
<evidence type="ECO:0000256" key="9">
    <source>
        <dbReference type="ARBA" id="ARBA00029908"/>
    </source>
</evidence>
<organism evidence="13 14">
    <name type="scientific">Mycoplasma capricolum subsp. capricolum 14232</name>
    <dbReference type="NCBI Taxonomy" id="1188238"/>
    <lineage>
        <taxon>Bacteria</taxon>
        <taxon>Bacillati</taxon>
        <taxon>Mycoplasmatota</taxon>
        <taxon>Mollicutes</taxon>
        <taxon>Mycoplasmataceae</taxon>
        <taxon>Mycoplasma</taxon>
    </lineage>
</organism>
<evidence type="ECO:0000256" key="7">
    <source>
        <dbReference type="ARBA" id="ARBA00022683"/>
    </source>
</evidence>
<evidence type="ECO:0000256" key="6">
    <source>
        <dbReference type="ARBA" id="ARBA00022679"/>
    </source>
</evidence>
<gene>
    <name evidence="13" type="primary">mtlF</name>
    <name evidence="13" type="ORF">MCAPa_4410</name>
</gene>
<dbReference type="Pfam" id="PF00359">
    <property type="entry name" value="PTS_EIIA_2"/>
    <property type="match status" value="1"/>
</dbReference>
<evidence type="ECO:0000256" key="4">
    <source>
        <dbReference type="ARBA" id="ARBA00022553"/>
    </source>
</evidence>
<dbReference type="GO" id="GO:0090563">
    <property type="term" value="F:protein-phosphocysteine-sugar phosphotransferase activity"/>
    <property type="evidence" value="ECO:0007669"/>
    <property type="project" value="TreeGrafter"/>
</dbReference>
<dbReference type="PROSITE" id="PS51094">
    <property type="entry name" value="PTS_EIIA_TYPE_2"/>
    <property type="match status" value="1"/>
</dbReference>
<dbReference type="GO" id="GO:0009401">
    <property type="term" value="P:phosphoenolpyruvate-dependent sugar phosphotransferase system"/>
    <property type="evidence" value="ECO:0007669"/>
    <property type="project" value="UniProtKB-KW"/>
</dbReference>
<dbReference type="CDD" id="cd00211">
    <property type="entry name" value="PTS_IIA_fru"/>
    <property type="match status" value="1"/>
</dbReference>
<comment type="function">
    <text evidence="1">The phosphoenolpyruvate-dependent sugar phosphotransferase system (sugar PTS), a major carbohydrate active transport system, catalyzes the phosphorylation of incoming sugar substrates concomitantly with their translocation across the cell membrane. The enzyme II CmtAB PTS system is involved in D-mannitol transport.</text>
</comment>
<dbReference type="GO" id="GO:0016301">
    <property type="term" value="F:kinase activity"/>
    <property type="evidence" value="ECO:0007669"/>
    <property type="project" value="UniProtKB-KW"/>
</dbReference>
<evidence type="ECO:0000256" key="11">
    <source>
        <dbReference type="ARBA" id="ARBA00030962"/>
    </source>
</evidence>
<proteinExistence type="predicted"/>